<dbReference type="PhylomeDB" id="A0A0H2UP45"/>
<dbReference type="eggNOG" id="COG0537">
    <property type="taxonomic scope" value="Bacteria"/>
</dbReference>
<feature type="short sequence motif" description="Histidine triad motif" evidence="1">
    <location>
        <begin position="104"/>
        <end position="108"/>
    </location>
</feature>
<evidence type="ECO:0000259" key="2">
    <source>
        <dbReference type="PROSITE" id="PS51084"/>
    </source>
</evidence>
<gene>
    <name evidence="3" type="ordered locus">SP_0628</name>
</gene>
<reference evidence="3 4" key="1">
    <citation type="journal article" date="2001" name="Science">
        <title>Complete genome sequence of a virulent isolate of Streptococcus pneumoniae.</title>
        <authorList>
            <person name="Tettelin H."/>
            <person name="Nelson K.E."/>
            <person name="Paulsen I.T."/>
            <person name="Eisen J.A."/>
            <person name="Read T.D."/>
            <person name="Peterson S."/>
            <person name="Heidelberg J."/>
            <person name="DeBoy R.T."/>
            <person name="Haft D.H."/>
            <person name="Dodson R.J."/>
            <person name="Durkin A.S."/>
            <person name="Gwinn M."/>
            <person name="Kolonay J.F."/>
            <person name="Nelson W.C."/>
            <person name="Peterson J.D."/>
            <person name="Umayam L.A."/>
            <person name="White O."/>
            <person name="Salzberg S.L."/>
            <person name="Lewis M.R."/>
            <person name="Radune D."/>
            <person name="Holtzapple E."/>
            <person name="Khouri H."/>
            <person name="Wolf A.M."/>
            <person name="Utterback T.R."/>
            <person name="Hansen C.L."/>
            <person name="McDonald L.A."/>
            <person name="Feldblyum T.V."/>
            <person name="Angiuoli S."/>
            <person name="Dickinson T."/>
            <person name="Hickey E.K."/>
            <person name="Holt I.E."/>
            <person name="Loftus B.J."/>
            <person name="Yang F."/>
            <person name="Smith H.O."/>
            <person name="Venter J.C."/>
            <person name="Dougherty B.A."/>
            <person name="Morrison D.A."/>
            <person name="Hollingshead S.K."/>
            <person name="Fraser C.M."/>
        </authorList>
    </citation>
    <scope>NUCLEOTIDE SEQUENCE [LARGE SCALE GENOMIC DNA]</scope>
    <source>
        <strain evidence="4">ATCC BAA-334 / TIGR4</strain>
    </source>
</reference>
<dbReference type="BioCyc" id="SPNE170187:G1FZB-645-MONOMER"/>
<protein>
    <submittedName>
        <fullName evidence="3">HIT family protein</fullName>
    </submittedName>
</protein>
<organism evidence="3 4">
    <name type="scientific">Streptococcus pneumoniae serotype 4 (strain ATCC BAA-334 / TIGR4)</name>
    <dbReference type="NCBI Taxonomy" id="170187"/>
    <lineage>
        <taxon>Bacteria</taxon>
        <taxon>Bacillati</taxon>
        <taxon>Bacillota</taxon>
        <taxon>Bacilli</taxon>
        <taxon>Lactobacillales</taxon>
        <taxon>Streptococcaceae</taxon>
        <taxon>Streptococcus</taxon>
    </lineage>
</organism>
<proteinExistence type="predicted"/>
<dbReference type="GO" id="GO:0003824">
    <property type="term" value="F:catalytic activity"/>
    <property type="evidence" value="ECO:0007669"/>
    <property type="project" value="InterPro"/>
</dbReference>
<evidence type="ECO:0000256" key="1">
    <source>
        <dbReference type="PROSITE-ProRule" id="PRU00464"/>
    </source>
</evidence>
<evidence type="ECO:0000313" key="3">
    <source>
        <dbReference type="EMBL" id="AAK74779.1"/>
    </source>
</evidence>
<evidence type="ECO:0000313" key="4">
    <source>
        <dbReference type="Proteomes" id="UP000000585"/>
    </source>
</evidence>
<keyword evidence="4" id="KW-1185">Reference proteome</keyword>
<name>A0A0H2UP45_STRPN</name>
<dbReference type="KEGG" id="spn:SP_0628"/>
<dbReference type="AlphaFoldDB" id="A0A0H2UP45"/>
<dbReference type="InterPro" id="IPR036265">
    <property type="entry name" value="HIT-like_sf"/>
</dbReference>
<feature type="domain" description="HIT" evidence="2">
    <location>
        <begin position="17"/>
        <end position="119"/>
    </location>
</feature>
<dbReference type="EMBL" id="AE005672">
    <property type="protein sequence ID" value="AAK74779.1"/>
    <property type="molecule type" value="Genomic_DNA"/>
</dbReference>
<dbReference type="PaxDb" id="170187-SP_0628"/>
<dbReference type="Proteomes" id="UP000000585">
    <property type="component" value="Chromosome"/>
</dbReference>
<dbReference type="PROSITE" id="PS51084">
    <property type="entry name" value="HIT_2"/>
    <property type="match status" value="1"/>
</dbReference>
<dbReference type="EnsemblBacteria" id="AAK74779">
    <property type="protein sequence ID" value="AAK74779"/>
    <property type="gene ID" value="SP_0628"/>
</dbReference>
<dbReference type="Pfam" id="PF01230">
    <property type="entry name" value="HIT"/>
    <property type="match status" value="1"/>
</dbReference>
<dbReference type="Gene3D" id="3.30.428.10">
    <property type="entry name" value="HIT-like"/>
    <property type="match status" value="1"/>
</dbReference>
<sequence length="167" mass="19620">MLILRARWWTNMCLICQRIDLIKKEENPYFVKELETGYLVVGDHQYFEGYSLFLAKEHVSELHHLKKETRLRFLEEMSLVQEAVAKAFAAEKMNIELLGNGDAHLHWHLFPRRTGDMNGHGLKGRGPVWWVPFEEMTAETCQAKPDEIKRLVKRLSSEVDKLLEIKE</sequence>
<dbReference type="SUPFAM" id="SSF54197">
    <property type="entry name" value="HIT-like"/>
    <property type="match status" value="1"/>
</dbReference>
<accession>A0A0H2UP45</accession>
<dbReference type="InterPro" id="IPR011146">
    <property type="entry name" value="HIT-like"/>
</dbReference>